<dbReference type="GO" id="GO:0016491">
    <property type="term" value="F:oxidoreductase activity"/>
    <property type="evidence" value="ECO:0007669"/>
    <property type="project" value="UniProtKB-KW"/>
</dbReference>
<dbReference type="PANTHER" id="PTHR43669">
    <property type="entry name" value="5-KETO-D-GLUCONATE 5-REDUCTASE"/>
    <property type="match status" value="1"/>
</dbReference>
<evidence type="ECO:0000313" key="4">
    <source>
        <dbReference type="Proteomes" id="UP000024376"/>
    </source>
</evidence>
<dbReference type="OrthoDB" id="5336600at2759"/>
<dbReference type="Pfam" id="PF00106">
    <property type="entry name" value="adh_short"/>
    <property type="match status" value="1"/>
</dbReference>
<dbReference type="InterPro" id="IPR002347">
    <property type="entry name" value="SDR_fam"/>
</dbReference>
<evidence type="ECO:0000256" key="1">
    <source>
        <dbReference type="ARBA" id="ARBA00006484"/>
    </source>
</evidence>
<sequence length="242" mass="26348">MSTRSDNAIVIIGSGPGIGTNTAAVFAANKFNKVALVARNPVQLDKDAESVKAAVDGNITVKTYSTDVIDPAQFTGTLKQISQDLGTVEVILYNAAIVSQSRHLQVTDDELIRDFKISTIALNNVSKWAMPQFVVLAEKDASAQPTLIVTSSHLPEAPETDIVSLSVSKAAQKNFTRSLRMEFEPKGVHVALLTVAGYVFDHNQFLNAKYIAMQAWELYAQPKGGWTEDVRIEEPWSVGRGE</sequence>
<dbReference type="SUPFAM" id="SSF51735">
    <property type="entry name" value="NAD(P)-binding Rossmann-fold domains"/>
    <property type="match status" value="1"/>
</dbReference>
<proteinExistence type="inferred from homology"/>
<keyword evidence="2" id="KW-0560">Oxidoreductase</keyword>
<gene>
    <name evidence="3" type="ORF">M419DRAFT_79607</name>
</gene>
<evidence type="ECO:0000313" key="3">
    <source>
        <dbReference type="EMBL" id="ETS01848.1"/>
    </source>
</evidence>
<protein>
    <submittedName>
        <fullName evidence="3">Putative NADP(+)-dependent dehydrogenase</fullName>
    </submittedName>
</protein>
<dbReference type="InterPro" id="IPR036291">
    <property type="entry name" value="NAD(P)-bd_dom_sf"/>
</dbReference>
<evidence type="ECO:0000256" key="2">
    <source>
        <dbReference type="ARBA" id="ARBA00023002"/>
    </source>
</evidence>
<dbReference type="Proteomes" id="UP000024376">
    <property type="component" value="Unassembled WGS sequence"/>
</dbReference>
<dbReference type="PANTHER" id="PTHR43669:SF3">
    <property type="entry name" value="ALCOHOL DEHYDROGENASE, PUTATIVE (AFU_ORTHOLOGUE AFUA_3G03445)-RELATED"/>
    <property type="match status" value="1"/>
</dbReference>
<dbReference type="PRINTS" id="PR00081">
    <property type="entry name" value="GDHRDH"/>
</dbReference>
<dbReference type="AlphaFoldDB" id="A0A024S9X8"/>
<accession>A0A024S9X8</accession>
<dbReference type="KEGG" id="trr:M419DRAFT_79607"/>
<dbReference type="HOGENOM" id="CLU_010194_17_1_1"/>
<dbReference type="EMBL" id="KI911147">
    <property type="protein sequence ID" value="ETS01848.1"/>
    <property type="molecule type" value="Genomic_DNA"/>
</dbReference>
<organism evidence="3 4">
    <name type="scientific">Hypocrea jecorina (strain ATCC 56765 / BCRC 32924 / NRRL 11460 / Rut C-30)</name>
    <name type="common">Trichoderma reesei</name>
    <dbReference type="NCBI Taxonomy" id="1344414"/>
    <lineage>
        <taxon>Eukaryota</taxon>
        <taxon>Fungi</taxon>
        <taxon>Dikarya</taxon>
        <taxon>Ascomycota</taxon>
        <taxon>Pezizomycotina</taxon>
        <taxon>Sordariomycetes</taxon>
        <taxon>Hypocreomycetidae</taxon>
        <taxon>Hypocreales</taxon>
        <taxon>Hypocreaceae</taxon>
        <taxon>Trichoderma</taxon>
    </lineage>
</organism>
<name>A0A024S9X8_HYPJR</name>
<dbReference type="Gene3D" id="3.40.50.720">
    <property type="entry name" value="NAD(P)-binding Rossmann-like Domain"/>
    <property type="match status" value="1"/>
</dbReference>
<comment type="similarity">
    <text evidence="1">Belongs to the short-chain dehydrogenases/reductases (SDR) family.</text>
</comment>
<reference evidence="4" key="1">
    <citation type="journal article" date="2013" name="Ind. Biotechnol.">
        <title>Comparative genomics analysis of Trichoderma reesei strains.</title>
        <authorList>
            <person name="Koike H."/>
            <person name="Aerts A."/>
            <person name="LaButti K."/>
            <person name="Grigoriev I.V."/>
            <person name="Baker S.E."/>
        </authorList>
    </citation>
    <scope>NUCLEOTIDE SEQUENCE [LARGE SCALE GENOMIC DNA]</scope>
    <source>
        <strain evidence="4">ATCC 56765 / BCRC 32924 / NRRL 11460 / Rut C-30</strain>
    </source>
</reference>